<dbReference type="PANTHER" id="PTHR48083">
    <property type="entry name" value="MEDIUM-CHAIN SPECIFIC ACYL-COA DEHYDROGENASE, MITOCHONDRIAL-RELATED"/>
    <property type="match status" value="1"/>
</dbReference>
<evidence type="ECO:0000259" key="9">
    <source>
        <dbReference type="Pfam" id="PF02771"/>
    </source>
</evidence>
<reference evidence="10 11" key="1">
    <citation type="submission" date="2016-02" db="EMBL/GenBank/DDBJ databases">
        <authorList>
            <person name="Wen L."/>
            <person name="He K."/>
            <person name="Yang H."/>
        </authorList>
    </citation>
    <scope>NUCLEOTIDE SEQUENCE [LARGE SCALE GENOMIC DNA]</scope>
    <source>
        <strain evidence="10 11">CV58</strain>
    </source>
</reference>
<evidence type="ECO:0000313" key="11">
    <source>
        <dbReference type="Proteomes" id="UP000072660"/>
    </source>
</evidence>
<dbReference type="Gene3D" id="1.20.140.10">
    <property type="entry name" value="Butyryl-CoA Dehydrogenase, subunit A, domain 3"/>
    <property type="match status" value="1"/>
</dbReference>
<gene>
    <name evidence="10" type="ORF">AXE65_12995</name>
</gene>
<dbReference type="CDD" id="cd00567">
    <property type="entry name" value="ACAD"/>
    <property type="match status" value="1"/>
</dbReference>
<accession>A0A139SVD3</accession>
<evidence type="ECO:0000259" key="7">
    <source>
        <dbReference type="Pfam" id="PF00441"/>
    </source>
</evidence>
<comment type="cofactor">
    <cofactor evidence="1 6">
        <name>FAD</name>
        <dbReference type="ChEBI" id="CHEBI:57692"/>
    </cofactor>
</comment>
<feature type="domain" description="Acyl-CoA dehydrogenase/oxidase C-terminal" evidence="7">
    <location>
        <begin position="227"/>
        <end position="376"/>
    </location>
</feature>
<dbReference type="Pfam" id="PF02771">
    <property type="entry name" value="Acyl-CoA_dh_N"/>
    <property type="match status" value="1"/>
</dbReference>
<dbReference type="InterPro" id="IPR050741">
    <property type="entry name" value="Acyl-CoA_dehydrogenase"/>
</dbReference>
<dbReference type="Proteomes" id="UP000072660">
    <property type="component" value="Unassembled WGS sequence"/>
</dbReference>
<keyword evidence="3 6" id="KW-0285">Flavoprotein</keyword>
<evidence type="ECO:0000256" key="2">
    <source>
        <dbReference type="ARBA" id="ARBA00009347"/>
    </source>
</evidence>
<feature type="domain" description="Acyl-CoA dehydrogenase/oxidase N-terminal" evidence="9">
    <location>
        <begin position="7"/>
        <end position="115"/>
    </location>
</feature>
<dbReference type="InterPro" id="IPR006091">
    <property type="entry name" value="Acyl-CoA_Oxase/DH_mid-dom"/>
</dbReference>
<dbReference type="InterPro" id="IPR013786">
    <property type="entry name" value="AcylCoA_DH/ox_N"/>
</dbReference>
<protein>
    <submittedName>
        <fullName evidence="10">Acyl-CoA dehydrogenase</fullName>
    </submittedName>
</protein>
<comment type="caution">
    <text evidence="10">The sequence shown here is derived from an EMBL/GenBank/DDBJ whole genome shotgun (WGS) entry which is preliminary data.</text>
</comment>
<dbReference type="SUPFAM" id="SSF56645">
    <property type="entry name" value="Acyl-CoA dehydrogenase NM domain-like"/>
    <property type="match status" value="1"/>
</dbReference>
<evidence type="ECO:0000256" key="1">
    <source>
        <dbReference type="ARBA" id="ARBA00001974"/>
    </source>
</evidence>
<dbReference type="AlphaFoldDB" id="A0A139SVD3"/>
<evidence type="ECO:0000256" key="6">
    <source>
        <dbReference type="RuleBase" id="RU362125"/>
    </source>
</evidence>
<evidence type="ECO:0000259" key="8">
    <source>
        <dbReference type="Pfam" id="PF02770"/>
    </source>
</evidence>
<keyword evidence="11" id="KW-1185">Reference proteome</keyword>
<sequence>MTMPSDLAKQVRQFVETEIVPHETALAAGDEAARELSTDLAKRAQQTGIFGAFYPLEYGGRIARLTDYLHVAEQEGRSEYAPGILGADATLDAHMLVRHGSSAVKQRFLAPLVQGAAVSSYAMSEPDSIGSIPATMTCRAVLQNNKWYINGRKWFICRSQSAHFATVVAKTADALTAQALSMIVVPTDAPGFEIVRPLAVLGRFQGQSELAFTNVSVPQDYLLGEQGQGIALMQQRLALGRLLRSVHWLGLAQRCFDLLCERVHSPRGKLARLADKQLVRARVVKVYQGIAAARGLLFDAARKFDDGIANSIEVNLTKLVASQALSDAADCAIQIMGAEGLADWTPLSGIYRAARTTHILDGADDALISTVGRQLLSATAPDRAFDPLQPSLSIGRDTE</sequence>
<keyword evidence="4 6" id="KW-0274">FAD</keyword>
<dbReference type="InterPro" id="IPR009075">
    <property type="entry name" value="AcylCo_DH/oxidase_C"/>
</dbReference>
<comment type="similarity">
    <text evidence="2 6">Belongs to the acyl-CoA dehydrogenase family.</text>
</comment>
<dbReference type="InterPro" id="IPR037069">
    <property type="entry name" value="AcylCoA_DH/ox_N_sf"/>
</dbReference>
<feature type="domain" description="Acyl-CoA oxidase/dehydrogenase middle" evidence="8">
    <location>
        <begin position="121"/>
        <end position="215"/>
    </location>
</feature>
<dbReference type="OrthoDB" id="9770681at2"/>
<keyword evidence="5 6" id="KW-0560">Oxidoreductase</keyword>
<name>A0A139SVD3_9GAMM</name>
<proteinExistence type="inferred from homology"/>
<organism evidence="10 11">
    <name type="scientific">Ventosimonas gracilis</name>
    <dbReference type="NCBI Taxonomy" id="1680762"/>
    <lineage>
        <taxon>Bacteria</taxon>
        <taxon>Pseudomonadati</taxon>
        <taxon>Pseudomonadota</taxon>
        <taxon>Gammaproteobacteria</taxon>
        <taxon>Pseudomonadales</taxon>
        <taxon>Ventosimonadaceae</taxon>
        <taxon>Ventosimonas</taxon>
    </lineage>
</organism>
<dbReference type="SUPFAM" id="SSF47203">
    <property type="entry name" value="Acyl-CoA dehydrogenase C-terminal domain-like"/>
    <property type="match status" value="1"/>
</dbReference>
<dbReference type="InterPro" id="IPR009100">
    <property type="entry name" value="AcylCoA_DH/oxidase_NM_dom_sf"/>
</dbReference>
<dbReference type="Gene3D" id="2.40.110.10">
    <property type="entry name" value="Butyryl-CoA Dehydrogenase, subunit A, domain 2"/>
    <property type="match status" value="1"/>
</dbReference>
<evidence type="ECO:0000313" key="10">
    <source>
        <dbReference type="EMBL" id="KXU38484.1"/>
    </source>
</evidence>
<dbReference type="InterPro" id="IPR036250">
    <property type="entry name" value="AcylCo_DH-like_C"/>
</dbReference>
<dbReference type="Pfam" id="PF02770">
    <property type="entry name" value="Acyl-CoA_dh_M"/>
    <property type="match status" value="1"/>
</dbReference>
<evidence type="ECO:0000256" key="3">
    <source>
        <dbReference type="ARBA" id="ARBA00022630"/>
    </source>
</evidence>
<dbReference type="Gene3D" id="1.10.540.10">
    <property type="entry name" value="Acyl-CoA dehydrogenase/oxidase, N-terminal domain"/>
    <property type="match status" value="1"/>
</dbReference>
<dbReference type="GO" id="GO:0003995">
    <property type="term" value="F:acyl-CoA dehydrogenase activity"/>
    <property type="evidence" value="ECO:0007669"/>
    <property type="project" value="TreeGrafter"/>
</dbReference>
<dbReference type="GO" id="GO:0033539">
    <property type="term" value="P:fatty acid beta-oxidation using acyl-CoA dehydrogenase"/>
    <property type="evidence" value="ECO:0007669"/>
    <property type="project" value="TreeGrafter"/>
</dbReference>
<evidence type="ECO:0000256" key="4">
    <source>
        <dbReference type="ARBA" id="ARBA00022827"/>
    </source>
</evidence>
<dbReference type="GO" id="GO:0050660">
    <property type="term" value="F:flavin adenine dinucleotide binding"/>
    <property type="evidence" value="ECO:0007669"/>
    <property type="project" value="InterPro"/>
</dbReference>
<dbReference type="GO" id="GO:0005737">
    <property type="term" value="C:cytoplasm"/>
    <property type="evidence" value="ECO:0007669"/>
    <property type="project" value="TreeGrafter"/>
</dbReference>
<dbReference type="EMBL" id="LSZO01000130">
    <property type="protein sequence ID" value="KXU38484.1"/>
    <property type="molecule type" value="Genomic_DNA"/>
</dbReference>
<dbReference type="InterPro" id="IPR046373">
    <property type="entry name" value="Acyl-CoA_Oxase/DH_mid-dom_sf"/>
</dbReference>
<dbReference type="Pfam" id="PF00441">
    <property type="entry name" value="Acyl-CoA_dh_1"/>
    <property type="match status" value="1"/>
</dbReference>
<dbReference type="RefSeq" id="WP_068389333.1">
    <property type="nucleotide sequence ID" value="NZ_LSZO01000130.1"/>
</dbReference>
<evidence type="ECO:0000256" key="5">
    <source>
        <dbReference type="ARBA" id="ARBA00023002"/>
    </source>
</evidence>